<dbReference type="Pfam" id="PF25888">
    <property type="entry name" value="WHD_DnaB"/>
    <property type="match status" value="1"/>
</dbReference>
<accession>A0A1T4NKT3</accession>
<dbReference type="GO" id="GO:0004386">
    <property type="term" value="F:helicase activity"/>
    <property type="evidence" value="ECO:0007669"/>
    <property type="project" value="UniProtKB-KW"/>
</dbReference>
<protein>
    <submittedName>
        <fullName evidence="2">Replicative DNA helicase loader DnaB</fullName>
    </submittedName>
</protein>
<organism evidence="2 3">
    <name type="scientific">Pilibacter termitis</name>
    <dbReference type="NCBI Taxonomy" id="263852"/>
    <lineage>
        <taxon>Bacteria</taxon>
        <taxon>Bacillati</taxon>
        <taxon>Bacillota</taxon>
        <taxon>Bacilli</taxon>
        <taxon>Lactobacillales</taxon>
        <taxon>Enterococcaceae</taxon>
        <taxon>Pilibacter</taxon>
    </lineage>
</organism>
<proteinExistence type="predicted"/>
<keyword evidence="2" id="KW-0378">Hydrolase</keyword>
<dbReference type="OrthoDB" id="2082007at2"/>
<dbReference type="STRING" id="263852.SAMN02745116_01462"/>
<sequence>MIDAPKSSEIVFIARSRKMTDSEEAALLRLYQPILEAKAVSLYLTLVDLAPRDFDNPLLIADLYATTQLIGKEFEHTRGLLEGIGLVETYEKFSSKYGKIYKYILHAPKNAGEFFQDRTLSSFLLHSVGENRFSLLAESFQTDDLDVYGYFPTTREFHEVFGYEVENVVSDEEKLAFAKAKSYELPKKKLEVVGGKFDVSHFKYLLTQLGAKLKDEDINEIYILHELYGLNENNMIELAKDVVEMGDDTLDIERFSKHIRKLSATGAVEKRLHSNEEEVKKEEEEVTVQELQKLGATEAEIQMVKDAQELAPMDFLRKIQREQGVSPSNLEDWLLDDAIRKSPLRASVLNILMHYILVQEKIPSLDYKNQFVEGKREFEKRKIVSVVEAMKFIKEEKTSRNTTKRSYTRNRNQGRKIKMPEWWDQKLETDATSEDIQGMLNNMKNNVDDI</sequence>
<dbReference type="RefSeq" id="WP_078807397.1">
    <property type="nucleotide sequence ID" value="NZ_FUXI01000015.1"/>
</dbReference>
<keyword evidence="3" id="KW-1185">Reference proteome</keyword>
<keyword evidence="2" id="KW-0547">Nucleotide-binding</keyword>
<evidence type="ECO:0000313" key="3">
    <source>
        <dbReference type="Proteomes" id="UP000190328"/>
    </source>
</evidence>
<feature type="domain" description="Replicative helicase loading/DNA remodeling protein DnaB N-terminal winged helix" evidence="1">
    <location>
        <begin position="16"/>
        <end position="259"/>
    </location>
</feature>
<evidence type="ECO:0000259" key="1">
    <source>
        <dbReference type="Pfam" id="PF25888"/>
    </source>
</evidence>
<dbReference type="Proteomes" id="UP000190328">
    <property type="component" value="Unassembled WGS sequence"/>
</dbReference>
<evidence type="ECO:0000313" key="2">
    <source>
        <dbReference type="EMBL" id="SJZ79763.1"/>
    </source>
</evidence>
<dbReference type="EMBL" id="FUXI01000015">
    <property type="protein sequence ID" value="SJZ79763.1"/>
    <property type="molecule type" value="Genomic_DNA"/>
</dbReference>
<dbReference type="AlphaFoldDB" id="A0A1T4NKT3"/>
<gene>
    <name evidence="2" type="ORF">SAMN02745116_01462</name>
</gene>
<reference evidence="2 3" key="1">
    <citation type="submission" date="2017-02" db="EMBL/GenBank/DDBJ databases">
        <authorList>
            <person name="Peterson S.W."/>
        </authorList>
    </citation>
    <scope>NUCLEOTIDE SEQUENCE [LARGE SCALE GENOMIC DNA]</scope>
    <source>
        <strain evidence="2 3">ATCC BAA-1030</strain>
    </source>
</reference>
<keyword evidence="2" id="KW-0067">ATP-binding</keyword>
<keyword evidence="2" id="KW-0347">Helicase</keyword>
<dbReference type="InterPro" id="IPR058660">
    <property type="entry name" value="WHD_DnaB"/>
</dbReference>
<name>A0A1T4NKT3_9ENTE</name>